<name>A0ABS5TTV0_9ACTN</name>
<evidence type="ECO:0000313" key="3">
    <source>
        <dbReference type="Proteomes" id="UP001197247"/>
    </source>
</evidence>
<dbReference type="RefSeq" id="WP_214160740.1">
    <property type="nucleotide sequence ID" value="NZ_JAHBAY010000025.1"/>
</dbReference>
<proteinExistence type="predicted"/>
<dbReference type="Gene3D" id="1.10.260.40">
    <property type="entry name" value="lambda repressor-like DNA-binding domains"/>
    <property type="match status" value="1"/>
</dbReference>
<sequence length="138" mass="15149">MLKQFSTLEADTLIVVTHWNGQQAGALRRALHLPRVAFAELLGVAVRTVAKWESRGASLTPTLLHQAVLEMALKKATAEQRVRFLLLCNEVDGVILISPSYAEDLATTRAARRRGVRRPGQQPGAGPGRSAENRSTRR</sequence>
<dbReference type="InterPro" id="IPR010982">
    <property type="entry name" value="Lambda_DNA-bd_dom_sf"/>
</dbReference>
<evidence type="ECO:0000313" key="2">
    <source>
        <dbReference type="EMBL" id="MBT0774200.1"/>
    </source>
</evidence>
<comment type="caution">
    <text evidence="2">The sequence shown here is derived from an EMBL/GenBank/DDBJ whole genome shotgun (WGS) entry which is preliminary data.</text>
</comment>
<feature type="region of interest" description="Disordered" evidence="1">
    <location>
        <begin position="108"/>
        <end position="138"/>
    </location>
</feature>
<reference evidence="2 3" key="1">
    <citation type="submission" date="2021-05" db="EMBL/GenBank/DDBJ databases">
        <title>Kineosporia and Streptomyces sp. nov. two new marine actinobacteria isolated from Coral.</title>
        <authorList>
            <person name="Buangrab K."/>
            <person name="Sutthacheep M."/>
            <person name="Yeemin T."/>
            <person name="Harunari E."/>
            <person name="Igarashi Y."/>
            <person name="Kanchanasin P."/>
            <person name="Tanasupawat S."/>
            <person name="Phongsopitanun W."/>
        </authorList>
    </citation>
    <scope>NUCLEOTIDE SEQUENCE [LARGE SCALE GENOMIC DNA]</scope>
    <source>
        <strain evidence="2 3">J2-2</strain>
    </source>
</reference>
<accession>A0ABS5TTV0</accession>
<organism evidence="2 3">
    <name type="scientific">Kineosporia corallincola</name>
    <dbReference type="NCBI Taxonomy" id="2835133"/>
    <lineage>
        <taxon>Bacteria</taxon>
        <taxon>Bacillati</taxon>
        <taxon>Actinomycetota</taxon>
        <taxon>Actinomycetes</taxon>
        <taxon>Kineosporiales</taxon>
        <taxon>Kineosporiaceae</taxon>
        <taxon>Kineosporia</taxon>
    </lineage>
</organism>
<keyword evidence="3" id="KW-1185">Reference proteome</keyword>
<protein>
    <recommendedName>
        <fullName evidence="4">Transcriptional regulator</fullName>
    </recommendedName>
</protein>
<dbReference type="CDD" id="cd00093">
    <property type="entry name" value="HTH_XRE"/>
    <property type="match status" value="1"/>
</dbReference>
<evidence type="ECO:0000256" key="1">
    <source>
        <dbReference type="SAM" id="MobiDB-lite"/>
    </source>
</evidence>
<dbReference type="EMBL" id="JAHBAY010000025">
    <property type="protein sequence ID" value="MBT0774200.1"/>
    <property type="molecule type" value="Genomic_DNA"/>
</dbReference>
<gene>
    <name evidence="2" type="ORF">KIH74_34970</name>
</gene>
<evidence type="ECO:0008006" key="4">
    <source>
        <dbReference type="Google" id="ProtNLM"/>
    </source>
</evidence>
<dbReference type="InterPro" id="IPR001387">
    <property type="entry name" value="Cro/C1-type_HTH"/>
</dbReference>
<dbReference type="Proteomes" id="UP001197247">
    <property type="component" value="Unassembled WGS sequence"/>
</dbReference>